<dbReference type="EMBL" id="JYDP01000014">
    <property type="protein sequence ID" value="KRZ15987.1"/>
    <property type="molecule type" value="Genomic_DNA"/>
</dbReference>
<dbReference type="InterPro" id="IPR029021">
    <property type="entry name" value="Prot-tyrosine_phosphatase-like"/>
</dbReference>
<dbReference type="InterPro" id="IPR035976">
    <property type="entry name" value="Sushi/SCR/CCP_sf"/>
</dbReference>
<dbReference type="InterPro" id="IPR051495">
    <property type="entry name" value="Epithelial_Barrier/Signaling"/>
</dbReference>
<name>A0A0V1HZ48_9BILA</name>
<dbReference type="PROSITE" id="PS50056">
    <property type="entry name" value="TYR_PHOSPHATASE_2"/>
    <property type="match status" value="1"/>
</dbReference>
<gene>
    <name evidence="15" type="primary">F54D1.6</name>
    <name evidence="15" type="ORF">T11_12230</name>
</gene>
<dbReference type="SMART" id="SM00723">
    <property type="entry name" value="AMOP"/>
    <property type="match status" value="1"/>
</dbReference>
<feature type="compositionally biased region" description="Polar residues" evidence="9">
    <location>
        <begin position="1727"/>
        <end position="1739"/>
    </location>
</feature>
<evidence type="ECO:0000259" key="11">
    <source>
        <dbReference type="PROSITE" id="PS50056"/>
    </source>
</evidence>
<feature type="disulfide bond" evidence="8">
    <location>
        <begin position="1593"/>
        <end position="1620"/>
    </location>
</feature>
<organism evidence="15 16">
    <name type="scientific">Trichinella zimbabwensis</name>
    <dbReference type="NCBI Taxonomy" id="268475"/>
    <lineage>
        <taxon>Eukaryota</taxon>
        <taxon>Metazoa</taxon>
        <taxon>Ecdysozoa</taxon>
        <taxon>Nematoda</taxon>
        <taxon>Enoplea</taxon>
        <taxon>Dorylaimia</taxon>
        <taxon>Trichinellida</taxon>
        <taxon>Trichinellidae</taxon>
        <taxon>Trichinella</taxon>
    </lineage>
</organism>
<dbReference type="Pfam" id="PF24464">
    <property type="entry name" value="Ig_F54D1_6_2"/>
    <property type="match status" value="1"/>
</dbReference>
<dbReference type="GO" id="GO:0007160">
    <property type="term" value="P:cell-matrix adhesion"/>
    <property type="evidence" value="ECO:0007669"/>
    <property type="project" value="InterPro"/>
</dbReference>
<dbReference type="InterPro" id="IPR057017">
    <property type="entry name" value="F54D1_6-like_C"/>
</dbReference>
<comment type="subcellular location">
    <subcellularLocation>
        <location evidence="1">Membrane</location>
    </subcellularLocation>
</comment>
<dbReference type="Gene3D" id="3.90.190.10">
    <property type="entry name" value="Protein tyrosine phosphatase superfamily"/>
    <property type="match status" value="1"/>
</dbReference>
<dbReference type="Pfam" id="PF03782">
    <property type="entry name" value="AMOP"/>
    <property type="match status" value="1"/>
</dbReference>
<comment type="caution">
    <text evidence="15">The sequence shown here is derived from an EMBL/GenBank/DDBJ whole genome shotgun (WGS) entry which is preliminary data.</text>
</comment>
<dbReference type="InterPro" id="IPR003886">
    <property type="entry name" value="NIDO_dom"/>
</dbReference>
<dbReference type="Pfam" id="PF00782">
    <property type="entry name" value="DSPc"/>
    <property type="match status" value="1"/>
</dbReference>
<dbReference type="PROSITE" id="PS50923">
    <property type="entry name" value="SUSHI"/>
    <property type="match status" value="1"/>
</dbReference>
<evidence type="ECO:0000256" key="4">
    <source>
        <dbReference type="ARBA" id="ARBA00022840"/>
    </source>
</evidence>
<dbReference type="GO" id="GO:0005524">
    <property type="term" value="F:ATP binding"/>
    <property type="evidence" value="ECO:0007669"/>
    <property type="project" value="UniProtKB-KW"/>
</dbReference>
<evidence type="ECO:0000256" key="8">
    <source>
        <dbReference type="PROSITE-ProRule" id="PRU00302"/>
    </source>
</evidence>
<dbReference type="InterPro" id="IPR013641">
    <property type="entry name" value="KTI12/PSTK"/>
</dbReference>
<keyword evidence="3" id="KW-0547">Nucleotide-binding</keyword>
<dbReference type="Gene3D" id="2.10.70.10">
    <property type="entry name" value="Complement Module, domain 1"/>
    <property type="match status" value="1"/>
</dbReference>
<accession>A0A0V1HZ48</accession>
<evidence type="ECO:0000256" key="7">
    <source>
        <dbReference type="ARBA" id="ARBA00023157"/>
    </source>
</evidence>
<keyword evidence="16" id="KW-1185">Reference proteome</keyword>
<comment type="caution">
    <text evidence="8">Lacks conserved residue(s) required for the propagation of feature annotation.</text>
</comment>
<dbReference type="SMART" id="SM00404">
    <property type="entry name" value="PTPc_motif"/>
    <property type="match status" value="1"/>
</dbReference>
<feature type="domain" description="AMOP" evidence="12">
    <location>
        <begin position="1020"/>
        <end position="1185"/>
    </location>
</feature>
<dbReference type="Proteomes" id="UP000055024">
    <property type="component" value="Unassembled WGS sequence"/>
</dbReference>
<proteinExistence type="predicted"/>
<reference evidence="15 16" key="1">
    <citation type="submission" date="2015-01" db="EMBL/GenBank/DDBJ databases">
        <title>Evolution of Trichinella species and genotypes.</title>
        <authorList>
            <person name="Korhonen P.K."/>
            <person name="Edoardo P."/>
            <person name="Giuseppe L.R."/>
            <person name="Gasser R.B."/>
        </authorList>
    </citation>
    <scope>NUCLEOTIDE SEQUENCE [LARGE SCALE GENOMIC DNA]</scope>
    <source>
        <strain evidence="15">ISS1029</strain>
    </source>
</reference>
<dbReference type="InterPro" id="IPR057018">
    <property type="entry name" value="F54D1_6-like_Ig-like"/>
</dbReference>
<evidence type="ECO:0000256" key="3">
    <source>
        <dbReference type="ARBA" id="ARBA00022741"/>
    </source>
</evidence>
<dbReference type="Pfam" id="PF24469">
    <property type="entry name" value="F54D1_6_C"/>
    <property type="match status" value="1"/>
</dbReference>
<evidence type="ECO:0000256" key="5">
    <source>
        <dbReference type="ARBA" id="ARBA00022989"/>
    </source>
</evidence>
<dbReference type="Pfam" id="PF06119">
    <property type="entry name" value="NIDO"/>
    <property type="match status" value="1"/>
</dbReference>
<dbReference type="InterPro" id="IPR001846">
    <property type="entry name" value="VWF_type-D"/>
</dbReference>
<keyword evidence="5 10" id="KW-1133">Transmembrane helix</keyword>
<dbReference type="InterPro" id="IPR005533">
    <property type="entry name" value="AMOP_dom"/>
</dbReference>
<feature type="domain" description="VWFD" evidence="14">
    <location>
        <begin position="1197"/>
        <end position="1455"/>
    </location>
</feature>
<dbReference type="SUPFAM" id="SSF52540">
    <property type="entry name" value="P-loop containing nucleoside triphosphate hydrolases"/>
    <property type="match status" value="1"/>
</dbReference>
<dbReference type="OrthoDB" id="9972657at2759"/>
<dbReference type="PROSITE" id="PS00383">
    <property type="entry name" value="TYR_PHOSPHATASE_1"/>
    <property type="match status" value="1"/>
</dbReference>
<feature type="domain" description="Tyrosine specific protein phosphatases" evidence="11">
    <location>
        <begin position="121"/>
        <end position="186"/>
    </location>
</feature>
<keyword evidence="4" id="KW-0067">ATP-binding</keyword>
<dbReference type="InterPro" id="IPR000436">
    <property type="entry name" value="Sushi_SCR_CCP_dom"/>
</dbReference>
<dbReference type="Pfam" id="PF24462">
    <property type="entry name" value="Ig_F54D1_6"/>
    <property type="match status" value="1"/>
</dbReference>
<dbReference type="Gene3D" id="3.40.50.300">
    <property type="entry name" value="P-loop containing nucleotide triphosphate hydrolases"/>
    <property type="match status" value="1"/>
</dbReference>
<dbReference type="PANTHER" id="PTHR13802">
    <property type="entry name" value="MUCIN 4-RELATED"/>
    <property type="match status" value="1"/>
</dbReference>
<dbReference type="PANTHER" id="PTHR13802:SF60">
    <property type="entry name" value="PROTEIN CBG06057"/>
    <property type="match status" value="1"/>
</dbReference>
<keyword evidence="7 8" id="KW-1015">Disulfide bond</keyword>
<dbReference type="Pfam" id="PF08433">
    <property type="entry name" value="KTI12"/>
    <property type="match status" value="1"/>
</dbReference>
<evidence type="ECO:0000313" key="15">
    <source>
        <dbReference type="EMBL" id="KRZ15987.1"/>
    </source>
</evidence>
<dbReference type="PROSITE" id="PS51233">
    <property type="entry name" value="VWFD"/>
    <property type="match status" value="1"/>
</dbReference>
<dbReference type="InterPro" id="IPR056075">
    <property type="entry name" value="DUF7658"/>
</dbReference>
<evidence type="ECO:0000256" key="9">
    <source>
        <dbReference type="SAM" id="MobiDB-lite"/>
    </source>
</evidence>
<dbReference type="InterPro" id="IPR000340">
    <property type="entry name" value="Dual-sp_phosphatase_cat-dom"/>
</dbReference>
<dbReference type="GO" id="GO:0016020">
    <property type="term" value="C:membrane"/>
    <property type="evidence" value="ECO:0007669"/>
    <property type="project" value="UniProtKB-SubCell"/>
</dbReference>
<feature type="transmembrane region" description="Helical" evidence="10">
    <location>
        <begin position="1631"/>
        <end position="1655"/>
    </location>
</feature>
<dbReference type="CDD" id="cd00033">
    <property type="entry name" value="CCP"/>
    <property type="match status" value="1"/>
</dbReference>
<keyword evidence="6 10" id="KW-0472">Membrane</keyword>
<dbReference type="SUPFAM" id="SSF52799">
    <property type="entry name" value="(Phosphotyrosine protein) phosphatases II"/>
    <property type="match status" value="1"/>
</dbReference>
<dbReference type="PROSITE" id="PS50856">
    <property type="entry name" value="AMOP"/>
    <property type="match status" value="1"/>
</dbReference>
<feature type="domain" description="Sushi" evidence="13">
    <location>
        <begin position="1560"/>
        <end position="1622"/>
    </location>
</feature>
<keyword evidence="8" id="KW-0768">Sushi</keyword>
<evidence type="ECO:0000259" key="13">
    <source>
        <dbReference type="PROSITE" id="PS50923"/>
    </source>
</evidence>
<dbReference type="InterPro" id="IPR016130">
    <property type="entry name" value="Tyr_Pase_AS"/>
</dbReference>
<dbReference type="InterPro" id="IPR000387">
    <property type="entry name" value="Tyr_Pase_dom"/>
</dbReference>
<feature type="region of interest" description="Disordered" evidence="9">
    <location>
        <begin position="1724"/>
        <end position="1747"/>
    </location>
</feature>
<dbReference type="InterPro" id="IPR057019">
    <property type="entry name" value="F54D1_6-like_Ig-like_2"/>
</dbReference>
<evidence type="ECO:0000256" key="10">
    <source>
        <dbReference type="SAM" id="Phobius"/>
    </source>
</evidence>
<keyword evidence="2 10" id="KW-0812">Transmembrane</keyword>
<protein>
    <submittedName>
        <fullName evidence="15">Uncharacterized protein</fullName>
    </submittedName>
</protein>
<evidence type="ECO:0000259" key="12">
    <source>
        <dbReference type="PROSITE" id="PS50856"/>
    </source>
</evidence>
<evidence type="ECO:0000313" key="16">
    <source>
        <dbReference type="Proteomes" id="UP000055024"/>
    </source>
</evidence>
<dbReference type="InterPro" id="IPR027417">
    <property type="entry name" value="P-loop_NTPase"/>
</dbReference>
<dbReference type="SUPFAM" id="SSF57535">
    <property type="entry name" value="Complement control module/SCR domain"/>
    <property type="match status" value="1"/>
</dbReference>
<dbReference type="SMART" id="SM00032">
    <property type="entry name" value="CCP"/>
    <property type="match status" value="1"/>
</dbReference>
<dbReference type="InterPro" id="IPR003595">
    <property type="entry name" value="Tyr_Pase_cat"/>
</dbReference>
<sequence>MDTVFGLMPNVQEKIPKGWLAYSKHGDPLLGTPFICSKCPLKKSLCRKINCETDWFTPHDLKCCIQNLGLRLRLVIDLTATDRYYDPGEFLTNGIDVVKIPFNFYNSNNGKEGLPAANVMEKFYETVDNFIHRNRDPNSVICVHCTHGVNRTGYFICKYLIERKGWKPKKALEEFITTRGHEISKEAFVEDILKTTASSKSSMSLVMITGYPCSGKTMLARALKNALSEAEGNNKQVLHISDDDFPRFHRSIYEKPYEEGQLRSFLKSEVVKNLKADTIVIMDSLNYLKSFRYELYCAAKAAQVSYFLIRCGNNGWRSSFFNMIRPQEMRYKLTTVHDLVKRYELPEDRNKWDQIQYTFCLMEELVPECAKKLYPLILQGKKLTSNRSTEAQPLASAQFLSELDRLTSAINTAIQERLSENPIGEGDQEEEALLTVEGVDEPIKLKHVFTAQFLADVKRQFFAYVRMHPVEDMKVVANMYVHFINNTSPADYKLFHEGNLKKKMYFSNQIDHFSFFFQWKSVDTKLYYVLSMLVYFPFEEGHHHECADCVNGAIKKKQFSFFGTSQKLSRMMMNQRFVLYKPSKRMSIKKVIRGEVKEIYNKADQSPEAASSCLPAFQLQRLQKRFENLYPYGVGTKDERLYDKEEQTGRQIDLFSFFPYYGARYNYTMLSIHGYIAFGNLVEEGMDFSFGSDIENWPEKADPALIAVYTCRQRSSKLQRNFTGVFYRVVFRKSMMSLLADVSNPFLNNRNLPRYIDGDGDDFLDMIQEDLRKGMVGANSFHADMALVVTWQNVTFYQASSQDEDAGKANRLTIYPDIVNSMGDSTVLVNGPCMTSSDSPILYVAENKPAHCTVKNAAIAECKMVRYFQWVPSGLDPYALDLGQIHLWYMKDPPLQRRIRWYASNFTDNQLQRIASLQLSVWGYKERRDDREMKFIPTLNRLSEFITVSNTLDPRDEIGSYTLTKSTMKWLQSIRYELLTYRFGFLKLSVRDDTQPYSEGTSIWSHPIPLIWFYDDEVNLEAIASQSCLEWFAEDGQQWNFIRDTETNSSCPCRYEQALIDIGRFMPHPRCSQRFRNLNCDVYIGAKECFLSTNNVEGSYVTHYGQVCCYDRDGYLMHTSYQTVVQVPDYPYNPGFPQRAYEFGTYPFTKQFELPTLSHYYHDILPYFSCCKWSVEHCQFFYWRRPSSSCLEYQAPGIASIMGAGHVVTFDRFNYTFNQPGIYMFLHKPKQHASHHHWAVSPEVQIQIRLERYPDRSVDFGHRDTYQGRLVKPLDVAVVTGVAVQEGNAMESDRVLILLRKDTRRYKYRTHILVNDELRYFDTIKTQRFRGVTVYVNDWKEGQSEVYVVLEHSRIGVRIRESYAMEITRQLAFEESMGLLDVFLSIPPEFRLVQDPLDNKAKFSDAVAGLAGTFSGTDKDDFLRPDRRTYQAPGDDEIAYEFANSWKVNNEQFADLFTLVTSDHRDWPEAELIGPVFPASQYYDNEAHSPQFTLEFNRRFESCDSPYFFKPDCPSFEAMQNIKASCLQMYQCNYDSFELKQMIIGLQTKQEYVHQLELHNSCGAVNVEYPDYLIINPATGKLYLEGDQVQFECYPTHWLKGTGEYTCKDGRWNQGWQPWCRSKQLETTLKILTIIFGILLIIAVIGAIFFCCWLVKVGDRKRVRNVYRSGEPLSTKKLPSERTIVFPPGPPGHPMDYAPSTEVNNLRPVNNAQHRQQGMNFFPATGDGSTPSSRNSATPTIGLKTLV</sequence>
<evidence type="ECO:0000259" key="14">
    <source>
        <dbReference type="PROSITE" id="PS51233"/>
    </source>
</evidence>
<evidence type="ECO:0000256" key="6">
    <source>
        <dbReference type="ARBA" id="ARBA00023136"/>
    </source>
</evidence>
<evidence type="ECO:0000256" key="1">
    <source>
        <dbReference type="ARBA" id="ARBA00004370"/>
    </source>
</evidence>
<dbReference type="Pfam" id="PF24678">
    <property type="entry name" value="DUF7658"/>
    <property type="match status" value="1"/>
</dbReference>
<evidence type="ECO:0000256" key="2">
    <source>
        <dbReference type="ARBA" id="ARBA00022692"/>
    </source>
</evidence>